<evidence type="ECO:0000256" key="13">
    <source>
        <dbReference type="ARBA" id="ARBA00023136"/>
    </source>
</evidence>
<proteinExistence type="inferred from homology"/>
<dbReference type="GO" id="GO:0008233">
    <property type="term" value="F:peptidase activity"/>
    <property type="evidence" value="ECO:0007669"/>
    <property type="project" value="UniProtKB-KW"/>
</dbReference>
<evidence type="ECO:0000256" key="2">
    <source>
        <dbReference type="ARBA" id="ARBA00007931"/>
    </source>
</evidence>
<keyword evidence="4 14" id="KW-0645">Protease</keyword>
<evidence type="ECO:0000256" key="8">
    <source>
        <dbReference type="ARBA" id="ARBA00022801"/>
    </source>
</evidence>
<keyword evidence="19" id="KW-1185">Reference proteome</keyword>
<keyword evidence="8 14" id="KW-0378">Hydrolase</keyword>
<evidence type="ECO:0000256" key="4">
    <source>
        <dbReference type="ARBA" id="ARBA00022670"/>
    </source>
</evidence>
<gene>
    <name evidence="18" type="ORF">LRS13_18690</name>
</gene>
<dbReference type="InterPro" id="IPR000644">
    <property type="entry name" value="CBS_dom"/>
</dbReference>
<keyword evidence="7" id="KW-0677">Repeat</keyword>
<dbReference type="InterPro" id="IPR008915">
    <property type="entry name" value="Peptidase_M50"/>
</dbReference>
<feature type="transmembrane region" description="Helical" evidence="14">
    <location>
        <begin position="197"/>
        <end position="224"/>
    </location>
</feature>
<keyword evidence="6 14" id="KW-0479">Metal-binding</keyword>
<feature type="transmembrane region" description="Helical" evidence="14">
    <location>
        <begin position="47"/>
        <end position="67"/>
    </location>
</feature>
<keyword evidence="13 14" id="KW-0472">Membrane</keyword>
<feature type="region of interest" description="Disordered" evidence="16">
    <location>
        <begin position="370"/>
        <end position="393"/>
    </location>
</feature>
<keyword evidence="9 14" id="KW-0862">Zinc</keyword>
<keyword evidence="12 15" id="KW-0129">CBS domain</keyword>
<dbReference type="Pfam" id="PF00571">
    <property type="entry name" value="CBS"/>
    <property type="match status" value="2"/>
</dbReference>
<dbReference type="Proteomes" id="UP001058860">
    <property type="component" value="Chromosome"/>
</dbReference>
<evidence type="ECO:0000256" key="7">
    <source>
        <dbReference type="ARBA" id="ARBA00022737"/>
    </source>
</evidence>
<keyword evidence="3 14" id="KW-1003">Cell membrane</keyword>
<dbReference type="PANTHER" id="PTHR39188:SF3">
    <property type="entry name" value="STAGE IV SPORULATION PROTEIN FB"/>
    <property type="match status" value="1"/>
</dbReference>
<comment type="subcellular location">
    <subcellularLocation>
        <location evidence="1 14">Cell membrane</location>
        <topology evidence="1 14">Multi-pass membrane protein</topology>
    </subcellularLocation>
</comment>
<dbReference type="PROSITE" id="PS51371">
    <property type="entry name" value="CBS"/>
    <property type="match status" value="1"/>
</dbReference>
<evidence type="ECO:0000313" key="19">
    <source>
        <dbReference type="Proteomes" id="UP001058860"/>
    </source>
</evidence>
<evidence type="ECO:0000256" key="1">
    <source>
        <dbReference type="ARBA" id="ARBA00004651"/>
    </source>
</evidence>
<evidence type="ECO:0000256" key="14">
    <source>
        <dbReference type="PIRNR" id="PIRNR006404"/>
    </source>
</evidence>
<dbReference type="PIRSF" id="PIRSF006404">
    <property type="entry name" value="UCP006404_Pept_M50_CBS"/>
    <property type="match status" value="1"/>
</dbReference>
<comment type="similarity">
    <text evidence="2 14">Belongs to the peptidase M50B family.</text>
</comment>
<reference evidence="19" key="1">
    <citation type="submission" date="2021-11" db="EMBL/GenBank/DDBJ databases">
        <title>Cultivation dependent microbiological survey of springs from the worlds oldest radium mine currently devoted to the extraction of radon-saturated water.</title>
        <authorList>
            <person name="Kapinusova G."/>
            <person name="Smrhova T."/>
            <person name="Strejcek M."/>
            <person name="Suman J."/>
            <person name="Jani K."/>
            <person name="Pajer P."/>
            <person name="Uhlik O."/>
        </authorList>
    </citation>
    <scope>NUCLEOTIDE SEQUENCE [LARGE SCALE GENOMIC DNA]</scope>
    <source>
        <strain evidence="19">J379</strain>
    </source>
</reference>
<dbReference type="GO" id="GO:0006508">
    <property type="term" value="P:proteolysis"/>
    <property type="evidence" value="ECO:0007669"/>
    <property type="project" value="UniProtKB-KW"/>
</dbReference>
<feature type="domain" description="CBS" evidence="17">
    <location>
        <begin position="314"/>
        <end position="370"/>
    </location>
</feature>
<feature type="transmembrane region" description="Helical" evidence="14">
    <location>
        <begin position="143"/>
        <end position="162"/>
    </location>
</feature>
<evidence type="ECO:0000256" key="10">
    <source>
        <dbReference type="ARBA" id="ARBA00022989"/>
    </source>
</evidence>
<dbReference type="InterPro" id="IPR046342">
    <property type="entry name" value="CBS_dom_sf"/>
</dbReference>
<keyword evidence="5 14" id="KW-0812">Transmembrane</keyword>
<dbReference type="SUPFAM" id="SSF54631">
    <property type="entry name" value="CBS-domain pair"/>
    <property type="match status" value="1"/>
</dbReference>
<sequence>MSSTFRLGRVAGVEIGCHWSWLLVVALITWSLAEGVFPTTNPGLSDATYLAMAAVAVPMFFGALLLHELGHAVTAQREGMEIDGIMLWVFGGVARFKGRFPSAGAEFRIAIAGPLVTLVIGTVCLAIAVLAPLPPAVDGTLHWLGYINLVLLVFNLMPAFPLDGGRVLRAALWQRSGDYGEATRSAAALGRGFGQMLIIGGLLLAITGAVIGGFWFVFIGWFVIAAAEAEAAEASARAALAGMRVADAMVAAPVAVDSAMPLDVFVDDVFLHHRYTAYPVLEDDRPTGLVTFRDAGATARAAWPTETVGAHRHHLRDVLVLHPGQPLEDVWPELLQHPLRRALVTDDDGALAGLLSSTDVMRILELGDRSPASTLPASPAPTTAPRSSPTGWA</sequence>
<evidence type="ECO:0000256" key="9">
    <source>
        <dbReference type="ARBA" id="ARBA00022833"/>
    </source>
</evidence>
<feature type="transmembrane region" description="Helical" evidence="14">
    <location>
        <begin position="12"/>
        <end position="32"/>
    </location>
</feature>
<organism evidence="18 19">
    <name type="scientific">Svornostia abyssi</name>
    <dbReference type="NCBI Taxonomy" id="2898438"/>
    <lineage>
        <taxon>Bacteria</taxon>
        <taxon>Bacillati</taxon>
        <taxon>Actinomycetota</taxon>
        <taxon>Thermoleophilia</taxon>
        <taxon>Solirubrobacterales</taxon>
        <taxon>Baekduiaceae</taxon>
        <taxon>Svornostia</taxon>
    </lineage>
</organism>
<dbReference type="InterPro" id="IPR016483">
    <property type="entry name" value="UCP006404_Pept_M50_CBS"/>
</dbReference>
<evidence type="ECO:0000256" key="3">
    <source>
        <dbReference type="ARBA" id="ARBA00022475"/>
    </source>
</evidence>
<dbReference type="Pfam" id="PF02163">
    <property type="entry name" value="Peptidase_M50"/>
    <property type="match status" value="2"/>
</dbReference>
<evidence type="ECO:0000259" key="17">
    <source>
        <dbReference type="PROSITE" id="PS51371"/>
    </source>
</evidence>
<keyword evidence="11 14" id="KW-0482">Metalloprotease</keyword>
<dbReference type="CDD" id="cd06164">
    <property type="entry name" value="S2P-M50_SpoIVFB_CBS"/>
    <property type="match status" value="1"/>
</dbReference>
<evidence type="ECO:0000256" key="6">
    <source>
        <dbReference type="ARBA" id="ARBA00022723"/>
    </source>
</evidence>
<keyword evidence="10 14" id="KW-1133">Transmembrane helix</keyword>
<comment type="cofactor">
    <cofactor evidence="14">
        <name>Zn(2+)</name>
        <dbReference type="ChEBI" id="CHEBI:29105"/>
    </cofactor>
    <text evidence="14">Binds 1 zinc ion per subunit.</text>
</comment>
<evidence type="ECO:0000256" key="16">
    <source>
        <dbReference type="SAM" id="MobiDB-lite"/>
    </source>
</evidence>
<evidence type="ECO:0000256" key="11">
    <source>
        <dbReference type="ARBA" id="ARBA00023049"/>
    </source>
</evidence>
<dbReference type="RefSeq" id="WP_353863219.1">
    <property type="nucleotide sequence ID" value="NZ_CP088295.1"/>
</dbReference>
<evidence type="ECO:0000256" key="12">
    <source>
        <dbReference type="ARBA" id="ARBA00023122"/>
    </source>
</evidence>
<name>A0ABY5PDQ6_9ACTN</name>
<feature type="transmembrane region" description="Helical" evidence="14">
    <location>
        <begin position="109"/>
        <end position="131"/>
    </location>
</feature>
<evidence type="ECO:0000256" key="5">
    <source>
        <dbReference type="ARBA" id="ARBA00022692"/>
    </source>
</evidence>
<dbReference type="EMBL" id="CP088295">
    <property type="protein sequence ID" value="UUY02697.1"/>
    <property type="molecule type" value="Genomic_DNA"/>
</dbReference>
<evidence type="ECO:0000313" key="18">
    <source>
        <dbReference type="EMBL" id="UUY02697.1"/>
    </source>
</evidence>
<accession>A0ABY5PDQ6</accession>
<evidence type="ECO:0000256" key="15">
    <source>
        <dbReference type="PROSITE-ProRule" id="PRU00703"/>
    </source>
</evidence>
<dbReference type="Gene3D" id="3.10.580.10">
    <property type="entry name" value="CBS-domain"/>
    <property type="match status" value="1"/>
</dbReference>
<dbReference type="SMART" id="SM00116">
    <property type="entry name" value="CBS"/>
    <property type="match status" value="1"/>
</dbReference>
<dbReference type="PANTHER" id="PTHR39188">
    <property type="entry name" value="MEMBRANE-ASSOCIATED ZINC METALLOPROTEASE M50B"/>
    <property type="match status" value="1"/>
</dbReference>
<protein>
    <recommendedName>
        <fullName evidence="14">Zinc metalloprotease</fullName>
    </recommendedName>
</protein>